<dbReference type="PANTHER" id="PTHR31451">
    <property type="match status" value="1"/>
</dbReference>
<name>A0ABD3K6U9_EUCGL</name>
<dbReference type="Gene3D" id="3.20.20.80">
    <property type="entry name" value="Glycosidases"/>
    <property type="match status" value="1"/>
</dbReference>
<dbReference type="GO" id="GO:0016985">
    <property type="term" value="F:mannan endo-1,4-beta-mannosidase activity"/>
    <property type="evidence" value="ECO:0007669"/>
    <property type="project" value="UniProtKB-EC"/>
</dbReference>
<evidence type="ECO:0000256" key="1">
    <source>
        <dbReference type="ARBA" id="ARBA00001678"/>
    </source>
</evidence>
<sequence>MACLRKISCLLGLLVIVASVCDARVRAPSEFDRPFLFNGFNSYWMMNVAAELSDRIKVSDVFCEASAADQALQVSPGVYDKRVVQALDFVISEAARNGIRLILRRPQYTQWARNAGVPINNGDDFYTNAVVKGYYKNHVQRMLTRMNSITRVAYRNDPTIMAWELMNEPRCQVDYSGNTVNEWAQEMASFVKSIDNKHLLGIGMEGFYGDSMPSRKQYYPGYQVGTDYIKNNMITEIDFATIHAYPDIWTRMLKQFLCRGGWKSHLADAETIIRKPLVFTEFGKSKKDPDYNPSVRDSYMNALYSDIYNLARNGGAFGGGMVWQILAEGMDSYDDGDEIVLSKDQSTRAIISQQSNKMASLEHNLIVHHG</sequence>
<accession>A0ABD3K6U9</accession>
<proteinExistence type="inferred from homology"/>
<evidence type="ECO:0000256" key="4">
    <source>
        <dbReference type="ARBA" id="ARBA00022801"/>
    </source>
</evidence>
<reference evidence="8 9" key="1">
    <citation type="submission" date="2024-11" db="EMBL/GenBank/DDBJ databases">
        <title>Chromosome-level genome assembly of Eucalyptus globulus Labill. provides insights into its genome evolution.</title>
        <authorList>
            <person name="Li X."/>
        </authorList>
    </citation>
    <scope>NUCLEOTIDE SEQUENCE [LARGE SCALE GENOMIC DNA]</scope>
    <source>
        <strain evidence="8">CL2024</strain>
        <tissue evidence="8">Fresh tender leaves</tissue>
    </source>
</reference>
<comment type="similarity">
    <text evidence="2">Belongs to the glycosyl hydrolase 5 (cellulase A) family.</text>
</comment>
<evidence type="ECO:0000313" key="8">
    <source>
        <dbReference type="EMBL" id="KAL3735751.1"/>
    </source>
</evidence>
<dbReference type="InterPro" id="IPR045053">
    <property type="entry name" value="MAN-like"/>
</dbReference>
<dbReference type="Proteomes" id="UP001634007">
    <property type="component" value="Unassembled WGS sequence"/>
</dbReference>
<protein>
    <recommendedName>
        <fullName evidence="3">mannan endo-1,4-beta-mannosidase</fullName>
        <ecNumber evidence="3">3.2.1.78</ecNumber>
    </recommendedName>
</protein>
<comment type="caution">
    <text evidence="8">The sequence shown here is derived from an EMBL/GenBank/DDBJ whole genome shotgun (WGS) entry which is preliminary data.</text>
</comment>
<feature type="chain" id="PRO_5044860703" description="mannan endo-1,4-beta-mannosidase" evidence="6">
    <location>
        <begin position="24"/>
        <end position="370"/>
    </location>
</feature>
<keyword evidence="5" id="KW-0326">Glycosidase</keyword>
<dbReference type="InterPro" id="IPR001547">
    <property type="entry name" value="Glyco_hydro_5"/>
</dbReference>
<evidence type="ECO:0000313" key="9">
    <source>
        <dbReference type="Proteomes" id="UP001634007"/>
    </source>
</evidence>
<dbReference type="FunFam" id="3.20.20.80:FF:000313">
    <property type="entry name" value="Uncharacterized protein"/>
    <property type="match status" value="1"/>
</dbReference>
<dbReference type="EC" id="3.2.1.78" evidence="3"/>
<evidence type="ECO:0000256" key="3">
    <source>
        <dbReference type="ARBA" id="ARBA00012706"/>
    </source>
</evidence>
<dbReference type="EMBL" id="JBJKBG010000006">
    <property type="protein sequence ID" value="KAL3735751.1"/>
    <property type="molecule type" value="Genomic_DNA"/>
</dbReference>
<keyword evidence="9" id="KW-1185">Reference proteome</keyword>
<evidence type="ECO:0000256" key="5">
    <source>
        <dbReference type="ARBA" id="ARBA00023295"/>
    </source>
</evidence>
<dbReference type="PANTHER" id="PTHR31451:SF53">
    <property type="entry name" value="MANNAN ENDO-1,4-BETA-MANNOSIDASE"/>
    <property type="match status" value="1"/>
</dbReference>
<dbReference type="Pfam" id="PF26410">
    <property type="entry name" value="GH5_mannosidase"/>
    <property type="match status" value="1"/>
</dbReference>
<feature type="signal peptide" evidence="6">
    <location>
        <begin position="1"/>
        <end position="23"/>
    </location>
</feature>
<dbReference type="SUPFAM" id="SSF51445">
    <property type="entry name" value="(Trans)glycosidases"/>
    <property type="match status" value="1"/>
</dbReference>
<organism evidence="8 9">
    <name type="scientific">Eucalyptus globulus</name>
    <name type="common">Tasmanian blue gum</name>
    <dbReference type="NCBI Taxonomy" id="34317"/>
    <lineage>
        <taxon>Eukaryota</taxon>
        <taxon>Viridiplantae</taxon>
        <taxon>Streptophyta</taxon>
        <taxon>Embryophyta</taxon>
        <taxon>Tracheophyta</taxon>
        <taxon>Spermatophyta</taxon>
        <taxon>Magnoliopsida</taxon>
        <taxon>eudicotyledons</taxon>
        <taxon>Gunneridae</taxon>
        <taxon>Pentapetalae</taxon>
        <taxon>rosids</taxon>
        <taxon>malvids</taxon>
        <taxon>Myrtales</taxon>
        <taxon>Myrtaceae</taxon>
        <taxon>Myrtoideae</taxon>
        <taxon>Eucalypteae</taxon>
        <taxon>Eucalyptus</taxon>
    </lineage>
</organism>
<evidence type="ECO:0000259" key="7">
    <source>
        <dbReference type="Pfam" id="PF26410"/>
    </source>
</evidence>
<keyword evidence="6" id="KW-0732">Signal</keyword>
<feature type="domain" description="Glycoside hydrolase family 5" evidence="7">
    <location>
        <begin position="69"/>
        <end position="324"/>
    </location>
</feature>
<keyword evidence="4" id="KW-0378">Hydrolase</keyword>
<evidence type="ECO:0000256" key="6">
    <source>
        <dbReference type="SAM" id="SignalP"/>
    </source>
</evidence>
<dbReference type="AlphaFoldDB" id="A0ABD3K6U9"/>
<comment type="catalytic activity">
    <reaction evidence="1">
        <text>Random hydrolysis of (1-&gt;4)-beta-D-mannosidic linkages in mannans, galactomannans and glucomannans.</text>
        <dbReference type="EC" id="3.2.1.78"/>
    </reaction>
</comment>
<dbReference type="InterPro" id="IPR017853">
    <property type="entry name" value="GH"/>
</dbReference>
<gene>
    <name evidence="8" type="ORF">ACJRO7_024818</name>
</gene>
<evidence type="ECO:0000256" key="2">
    <source>
        <dbReference type="ARBA" id="ARBA00005641"/>
    </source>
</evidence>